<organism evidence="1 2">
    <name type="scientific">Ectopseudomonas khazarica</name>
    <dbReference type="NCBI Taxonomy" id="2502979"/>
    <lineage>
        <taxon>Bacteria</taxon>
        <taxon>Pseudomonadati</taxon>
        <taxon>Pseudomonadota</taxon>
        <taxon>Gammaproteobacteria</taxon>
        <taxon>Pseudomonadales</taxon>
        <taxon>Pseudomonadaceae</taxon>
        <taxon>Ectopseudomonas</taxon>
    </lineage>
</organism>
<name>A0ABW7MDL7_9GAMM</name>
<dbReference type="EMBL" id="JBHEGD010000001">
    <property type="protein sequence ID" value="MFH6598633.1"/>
    <property type="molecule type" value="Genomic_DNA"/>
</dbReference>
<evidence type="ECO:0000313" key="2">
    <source>
        <dbReference type="Proteomes" id="UP001609932"/>
    </source>
</evidence>
<keyword evidence="2" id="KW-1185">Reference proteome</keyword>
<sequence length="115" mass="12988">MSKPPFQLDPATALAFLGQTVLVELRWDGDDEMLWRCYHIVGVVLPVPGIFEHGYFLIMPFDGSEDLPLEVYFDSINAIQTIRDRHAPGKLLERLPLPQLIQAQAAPTQGERHHA</sequence>
<dbReference type="RefSeq" id="WP_395272580.1">
    <property type="nucleotide sequence ID" value="NZ_JBHEGD010000001.1"/>
</dbReference>
<evidence type="ECO:0000313" key="1">
    <source>
        <dbReference type="EMBL" id="MFH6598633.1"/>
    </source>
</evidence>
<dbReference type="Proteomes" id="UP001609932">
    <property type="component" value="Unassembled WGS sequence"/>
</dbReference>
<protein>
    <submittedName>
        <fullName evidence="1">Uncharacterized protein</fullName>
    </submittedName>
</protein>
<accession>A0ABW7MDL7</accession>
<reference evidence="1 2" key="1">
    <citation type="submission" date="2024-09" db="EMBL/GenBank/DDBJ databases">
        <title>Elucidation of the Bokeelamides from Bacteria Associated with Moon Snail Egg Collars.</title>
        <authorList>
            <person name="Campbell R."/>
            <person name="Piedl K."/>
            <person name="Mevers E."/>
        </authorList>
    </citation>
    <scope>NUCLEOTIDE SEQUENCE [LARGE SCALE GENOMIC DNA]</scope>
    <source>
        <strain evidence="1 2">EM133</strain>
    </source>
</reference>
<proteinExistence type="predicted"/>
<gene>
    <name evidence="1" type="ORF">ACEVAQ_07915</name>
</gene>
<comment type="caution">
    <text evidence="1">The sequence shown here is derived from an EMBL/GenBank/DDBJ whole genome shotgun (WGS) entry which is preliminary data.</text>
</comment>